<reference evidence="2 3" key="1">
    <citation type="submission" date="2018-08" db="EMBL/GenBank/DDBJ databases">
        <title>Sphingobium sp. EO9.</title>
        <authorList>
            <person name="Park Y."/>
            <person name="Kim K.H."/>
            <person name="Jeon C.O."/>
        </authorList>
    </citation>
    <scope>NUCLEOTIDE SEQUENCE [LARGE SCALE GENOMIC DNA]</scope>
    <source>
        <strain evidence="2 3">EO9</strain>
    </source>
</reference>
<evidence type="ECO:0000256" key="1">
    <source>
        <dbReference type="SAM" id="MobiDB-lite"/>
    </source>
</evidence>
<accession>A0A418YJG1</accession>
<organism evidence="2 3">
    <name type="scientific">Sphingobium terrigena</name>
    <dbReference type="NCBI Taxonomy" id="2304063"/>
    <lineage>
        <taxon>Bacteria</taxon>
        <taxon>Pseudomonadati</taxon>
        <taxon>Pseudomonadota</taxon>
        <taxon>Alphaproteobacteria</taxon>
        <taxon>Sphingomonadales</taxon>
        <taxon>Sphingomonadaceae</taxon>
        <taxon>Sphingobium</taxon>
    </lineage>
</organism>
<proteinExistence type="predicted"/>
<dbReference type="RefSeq" id="WP_119750572.1">
    <property type="nucleotide sequence ID" value="NZ_QVRA01000048.1"/>
</dbReference>
<dbReference type="EMBL" id="QVRA01000048">
    <property type="protein sequence ID" value="RJG51106.1"/>
    <property type="molecule type" value="Genomic_DNA"/>
</dbReference>
<keyword evidence="3" id="KW-1185">Reference proteome</keyword>
<evidence type="ECO:0000313" key="2">
    <source>
        <dbReference type="EMBL" id="RJG51106.1"/>
    </source>
</evidence>
<dbReference type="Proteomes" id="UP000283469">
    <property type="component" value="Unassembled WGS sequence"/>
</dbReference>
<dbReference type="OrthoDB" id="7509748at2"/>
<feature type="region of interest" description="Disordered" evidence="1">
    <location>
        <begin position="59"/>
        <end position="88"/>
    </location>
</feature>
<sequence>MTEVSATSTRAFRICVQFFSDGECFAVETFIIDLPEGHDPQAAAEGLADHSVYHDERVPDLSRTIEITSPDSDDPGPPPASGGGPTPV</sequence>
<feature type="compositionally biased region" description="Pro residues" evidence="1">
    <location>
        <begin position="75"/>
        <end position="88"/>
    </location>
</feature>
<gene>
    <name evidence="2" type="ORF">D0Z70_23555</name>
</gene>
<evidence type="ECO:0000313" key="3">
    <source>
        <dbReference type="Proteomes" id="UP000283469"/>
    </source>
</evidence>
<comment type="caution">
    <text evidence="2">The sequence shown here is derived from an EMBL/GenBank/DDBJ whole genome shotgun (WGS) entry which is preliminary data.</text>
</comment>
<protein>
    <submittedName>
        <fullName evidence="2">Uncharacterized protein</fullName>
    </submittedName>
</protein>
<dbReference type="AlphaFoldDB" id="A0A418YJG1"/>
<name>A0A418YJG1_9SPHN</name>